<protein>
    <recommendedName>
        <fullName evidence="3">DUF1993 domain-containing protein</fullName>
    </recommendedName>
</protein>
<dbReference type="InterPro" id="IPR034660">
    <property type="entry name" value="DinB/YfiT-like"/>
</dbReference>
<proteinExistence type="predicted"/>
<gene>
    <name evidence="1" type="ORF">POI8812_03001</name>
</gene>
<dbReference type="Proteomes" id="UP000244932">
    <property type="component" value="Unassembled WGS sequence"/>
</dbReference>
<dbReference type="RefSeq" id="WP_108783377.1">
    <property type="nucleotide sequence ID" value="NZ_OMKW01000004.1"/>
</dbReference>
<dbReference type="PANTHER" id="PTHR36922:SF1">
    <property type="entry name" value="DUF1993 DOMAIN-CONTAINING PROTEIN"/>
    <property type="match status" value="1"/>
</dbReference>
<dbReference type="PANTHER" id="PTHR36922">
    <property type="entry name" value="BLL2446 PROTEIN"/>
    <property type="match status" value="1"/>
</dbReference>
<sequence length="163" mass="17934">MDWYQVAVVDAVALLDRLEQFVERGAEYGVPLHASLAKDMFGFSDQVQIAAGFTLRGAFPLCGRIVPELDETAAPAAAIATARDHLQSLHPGDFSEAATRVLEDMAGDSPIRLPADRFMIRYILPNLTFHMTCAYAILRHHGVPVGKEDFDGLHSYAPDFSFI</sequence>
<evidence type="ECO:0000313" key="2">
    <source>
        <dbReference type="Proteomes" id="UP000244932"/>
    </source>
</evidence>
<reference evidence="1 2" key="1">
    <citation type="submission" date="2018-03" db="EMBL/GenBank/DDBJ databases">
        <authorList>
            <person name="Keele B.F."/>
        </authorList>
    </citation>
    <scope>NUCLEOTIDE SEQUENCE [LARGE SCALE GENOMIC DNA]</scope>
    <source>
        <strain evidence="1 2">CeCT 8812</strain>
    </source>
</reference>
<keyword evidence="2" id="KW-1185">Reference proteome</keyword>
<dbReference type="Pfam" id="PF09351">
    <property type="entry name" value="DUF1993"/>
    <property type="match status" value="1"/>
</dbReference>
<evidence type="ECO:0000313" key="1">
    <source>
        <dbReference type="EMBL" id="SPF30659.1"/>
    </source>
</evidence>
<accession>A0A2R8AEJ4</accession>
<evidence type="ECO:0008006" key="3">
    <source>
        <dbReference type="Google" id="ProtNLM"/>
    </source>
</evidence>
<name>A0A2R8AEJ4_9RHOB</name>
<dbReference type="InterPro" id="IPR018531">
    <property type="entry name" value="DUF1993"/>
</dbReference>
<dbReference type="SUPFAM" id="SSF109854">
    <property type="entry name" value="DinB/YfiT-like putative metalloenzymes"/>
    <property type="match status" value="1"/>
</dbReference>
<dbReference type="EMBL" id="OMKW01000004">
    <property type="protein sequence ID" value="SPF30659.1"/>
    <property type="molecule type" value="Genomic_DNA"/>
</dbReference>
<dbReference type="OrthoDB" id="338237at2"/>
<dbReference type="AlphaFoldDB" id="A0A2R8AEJ4"/>
<organism evidence="1 2">
    <name type="scientific">Pontivivens insulae</name>
    <dbReference type="NCBI Taxonomy" id="1639689"/>
    <lineage>
        <taxon>Bacteria</taxon>
        <taxon>Pseudomonadati</taxon>
        <taxon>Pseudomonadota</taxon>
        <taxon>Alphaproteobacteria</taxon>
        <taxon>Rhodobacterales</taxon>
        <taxon>Paracoccaceae</taxon>
        <taxon>Pontivivens</taxon>
    </lineage>
</organism>
<dbReference type="Gene3D" id="1.20.120.450">
    <property type="entry name" value="dinb family like domain"/>
    <property type="match status" value="1"/>
</dbReference>